<dbReference type="HOGENOM" id="CLU_064433_0_0_1"/>
<dbReference type="STRING" id="52586.A0A0B1P0I4"/>
<sequence>MDEIPIAGFKRLQDQLLLSLKDPETCLDEKLIDEVQVQLTAEEIIPIARPRLLPLLTKILPSYPKNPKLLSELSQKLLRSVGFRQVLDFASEENLVLALKSPFPAANLLGIDIVSKASWAPSHTTILSNMKPLILAFIQTWLCSPDVAVGEAATQTLGDLLEMDCDCRKALSSSTSTRVKNLNVSSEIPLGQGLLWRRIFQDQDIYNQLFSLCDLNAAGKEDCCMERRQISIAQGRLLQLLPRLATFNFQIISQSQFPMVEETYIGQPSGILFYAATKMINKNDLLMHMILITFFGDLLSMLSKETISPSDFNYLSSLLNQVAHEDISLKESIEESVRNPETAPELLELLSRLTLNNG</sequence>
<gene>
    <name evidence="1" type="ORF">EV44_g5126</name>
</gene>
<proteinExistence type="predicted"/>
<organism evidence="1 2">
    <name type="scientific">Uncinula necator</name>
    <name type="common">Grape powdery mildew</name>
    <dbReference type="NCBI Taxonomy" id="52586"/>
    <lineage>
        <taxon>Eukaryota</taxon>
        <taxon>Fungi</taxon>
        <taxon>Dikarya</taxon>
        <taxon>Ascomycota</taxon>
        <taxon>Pezizomycotina</taxon>
        <taxon>Leotiomycetes</taxon>
        <taxon>Erysiphales</taxon>
        <taxon>Erysiphaceae</taxon>
        <taxon>Erysiphe</taxon>
    </lineage>
</organism>
<name>A0A0B1P0I4_UNCNE</name>
<evidence type="ECO:0000313" key="1">
    <source>
        <dbReference type="EMBL" id="KHJ30304.1"/>
    </source>
</evidence>
<evidence type="ECO:0000313" key="2">
    <source>
        <dbReference type="Proteomes" id="UP000030854"/>
    </source>
</evidence>
<dbReference type="Gene3D" id="1.25.10.50">
    <property type="match status" value="1"/>
</dbReference>
<evidence type="ECO:0008006" key="3">
    <source>
        <dbReference type="Google" id="ProtNLM"/>
    </source>
</evidence>
<protein>
    <recommendedName>
        <fullName evidence="3">DNA mismatch repair protein HSM3 N-terminal domain-containing protein</fullName>
    </recommendedName>
</protein>
<reference evidence="1 2" key="1">
    <citation type="journal article" date="2014" name="BMC Genomics">
        <title>Adaptive genomic structural variation in the grape powdery mildew pathogen, Erysiphe necator.</title>
        <authorList>
            <person name="Jones L."/>
            <person name="Riaz S."/>
            <person name="Morales-Cruz A."/>
            <person name="Amrine K.C."/>
            <person name="McGuire B."/>
            <person name="Gubler W.D."/>
            <person name="Walker M.A."/>
            <person name="Cantu D."/>
        </authorList>
    </citation>
    <scope>NUCLEOTIDE SEQUENCE [LARGE SCALE GENOMIC DNA]</scope>
    <source>
        <strain evidence="2">c</strain>
    </source>
</reference>
<accession>A0A0B1P0I4</accession>
<comment type="caution">
    <text evidence="1">The sequence shown here is derived from an EMBL/GenBank/DDBJ whole genome shotgun (WGS) entry which is preliminary data.</text>
</comment>
<keyword evidence="2" id="KW-1185">Reference proteome</keyword>
<dbReference type="Proteomes" id="UP000030854">
    <property type="component" value="Unassembled WGS sequence"/>
</dbReference>
<dbReference type="OMA" id="QWAALSM"/>
<dbReference type="AlphaFoldDB" id="A0A0B1P0I4"/>
<dbReference type="EMBL" id="JNVN01004529">
    <property type="protein sequence ID" value="KHJ30304.1"/>
    <property type="molecule type" value="Genomic_DNA"/>
</dbReference>